<protein>
    <recommendedName>
        <fullName evidence="3">Tetratricopeptide repeat protein</fullName>
    </recommendedName>
</protein>
<accession>D5ELX6</accession>
<dbReference type="Gene3D" id="1.25.40.10">
    <property type="entry name" value="Tetratricopeptide repeat domain"/>
    <property type="match status" value="1"/>
</dbReference>
<dbReference type="InterPro" id="IPR011990">
    <property type="entry name" value="TPR-like_helical_dom_sf"/>
</dbReference>
<organism evidence="1 2">
    <name type="scientific">Coraliomargarita akajimensis (strain DSM 45221 / IAM 15411 / JCM 23193 / KCTC 12865 / 04OKA010-24)</name>
    <dbReference type="NCBI Taxonomy" id="583355"/>
    <lineage>
        <taxon>Bacteria</taxon>
        <taxon>Pseudomonadati</taxon>
        <taxon>Verrucomicrobiota</taxon>
        <taxon>Opitutia</taxon>
        <taxon>Puniceicoccales</taxon>
        <taxon>Coraliomargaritaceae</taxon>
        <taxon>Coraliomargarita</taxon>
    </lineage>
</organism>
<dbReference type="AlphaFoldDB" id="D5ELX6"/>
<dbReference type="eggNOG" id="COG1729">
    <property type="taxonomic scope" value="Bacteria"/>
</dbReference>
<proteinExistence type="predicted"/>
<dbReference type="Proteomes" id="UP000000925">
    <property type="component" value="Chromosome"/>
</dbReference>
<reference evidence="1 2" key="1">
    <citation type="journal article" date="2010" name="Stand. Genomic Sci.">
        <title>Complete genome sequence of Coraliomargarita akajimensis type strain (04OKA010-24).</title>
        <authorList>
            <person name="Mavromatis K."/>
            <person name="Abt B."/>
            <person name="Brambilla E."/>
            <person name="Lapidus A."/>
            <person name="Copeland A."/>
            <person name="Deshpande S."/>
            <person name="Nolan M."/>
            <person name="Lucas S."/>
            <person name="Tice H."/>
            <person name="Cheng J.F."/>
            <person name="Han C."/>
            <person name="Detter J.C."/>
            <person name="Woyke T."/>
            <person name="Goodwin L."/>
            <person name="Pitluck S."/>
            <person name="Held B."/>
            <person name="Brettin T."/>
            <person name="Tapia R."/>
            <person name="Ivanova N."/>
            <person name="Mikhailova N."/>
            <person name="Pati A."/>
            <person name="Liolios K."/>
            <person name="Chen A."/>
            <person name="Palaniappan K."/>
            <person name="Land M."/>
            <person name="Hauser L."/>
            <person name="Chang Y.J."/>
            <person name="Jeffries C.D."/>
            <person name="Rohde M."/>
            <person name="Goker M."/>
            <person name="Bristow J."/>
            <person name="Eisen J.A."/>
            <person name="Markowitz V."/>
            <person name="Hugenholtz P."/>
            <person name="Klenk H.P."/>
            <person name="Kyrpides N.C."/>
        </authorList>
    </citation>
    <scope>NUCLEOTIDE SEQUENCE [LARGE SCALE GENOMIC DNA]</scope>
    <source>
        <strain evidence="2">DSM 45221 / IAM 15411 / JCM 23193 / KCTC 12865</strain>
    </source>
</reference>
<sequence length="359" mass="39870">MLGHAASLFAWTVETVPTLKPYKPPAQSFELKEALPVRVHIDGNPQLLLGMQGGQLRLVFADRPNAEVLMPLTAPGLFLSYPLPADYTDLLLWEESGDAQRIVDAMAGYAEPLIHFLMIEPERCNFHPICFRYLRALVDAGKLEHAIGLTLQMPLAALNESNQQAVIDLLQAALEAENYPAVTQLLSLLAAVQDPDSYAVLAFAAADHLRAAGQWELAVEVYGSVARVTGLERQTEALLYLAYSALELNHMDEASRLLEQMEQGSESTRTVLRSLVLGRQAMLQGDADRAIHLFSYAMLKAPHTAAYKAELYYYLVHAYRAQLKPQAAAHLSREFALFFPTSIWLERLDALQTSNQDQP</sequence>
<evidence type="ECO:0000313" key="2">
    <source>
        <dbReference type="Proteomes" id="UP000000925"/>
    </source>
</evidence>
<gene>
    <name evidence="1" type="ordered locus">Caka_0275</name>
</gene>
<dbReference type="KEGG" id="caa:Caka_0275"/>
<name>D5ELX6_CORAD</name>
<evidence type="ECO:0008006" key="3">
    <source>
        <dbReference type="Google" id="ProtNLM"/>
    </source>
</evidence>
<dbReference type="HOGENOM" id="CLU_770999_0_0_0"/>
<dbReference type="EMBL" id="CP001998">
    <property type="protein sequence ID" value="ADE53301.1"/>
    <property type="molecule type" value="Genomic_DNA"/>
</dbReference>
<dbReference type="STRING" id="583355.Caka_0275"/>
<keyword evidence="2" id="KW-1185">Reference proteome</keyword>
<evidence type="ECO:0000313" key="1">
    <source>
        <dbReference type="EMBL" id="ADE53301.1"/>
    </source>
</evidence>